<reference evidence="4 5" key="1">
    <citation type="submission" date="2023-08" db="EMBL/GenBank/DDBJ databases">
        <title>A Necator americanus chromosomal reference genome.</title>
        <authorList>
            <person name="Ilik V."/>
            <person name="Petrzelkova K.J."/>
            <person name="Pardy F."/>
            <person name="Fuh T."/>
            <person name="Niatou-Singa F.S."/>
            <person name="Gouil Q."/>
            <person name="Baker L."/>
            <person name="Ritchie M.E."/>
            <person name="Jex A.R."/>
            <person name="Gazzola D."/>
            <person name="Li H."/>
            <person name="Toshio Fujiwara R."/>
            <person name="Zhan B."/>
            <person name="Aroian R.V."/>
            <person name="Pafco B."/>
            <person name="Schwarz E.M."/>
        </authorList>
    </citation>
    <scope>NUCLEOTIDE SEQUENCE [LARGE SCALE GENOMIC DNA]</scope>
    <source>
        <strain evidence="4 5">Aroian</strain>
        <tissue evidence="4">Whole animal</tissue>
    </source>
</reference>
<dbReference type="EMBL" id="JAVFWL010000002">
    <property type="protein sequence ID" value="KAK6732363.1"/>
    <property type="molecule type" value="Genomic_DNA"/>
</dbReference>
<evidence type="ECO:0000256" key="2">
    <source>
        <dbReference type="ARBA" id="ARBA00022679"/>
    </source>
</evidence>
<proteinExistence type="predicted"/>
<keyword evidence="5" id="KW-1185">Reference proteome</keyword>
<dbReference type="InterPro" id="IPR029026">
    <property type="entry name" value="tRNA_m1G_MTases_N"/>
</dbReference>
<dbReference type="SUPFAM" id="SSF75217">
    <property type="entry name" value="alpha/beta knot"/>
    <property type="match status" value="1"/>
</dbReference>
<dbReference type="InterPro" id="IPR029028">
    <property type="entry name" value="Alpha/beta_knot_MTases"/>
</dbReference>
<dbReference type="Proteomes" id="UP001303046">
    <property type="component" value="Unassembled WGS sequence"/>
</dbReference>
<evidence type="ECO:0000313" key="4">
    <source>
        <dbReference type="EMBL" id="KAK6732363.1"/>
    </source>
</evidence>
<keyword evidence="1" id="KW-0489">Methyltransferase</keyword>
<dbReference type="Pfam" id="PF00588">
    <property type="entry name" value="SpoU_methylase"/>
    <property type="match status" value="1"/>
</dbReference>
<dbReference type="Gene3D" id="3.40.1280.10">
    <property type="match status" value="1"/>
</dbReference>
<keyword evidence="2" id="KW-0808">Transferase</keyword>
<dbReference type="InterPro" id="IPR044748">
    <property type="entry name" value="Trm3/TARBP1_C"/>
</dbReference>
<dbReference type="PANTHER" id="PTHR12029">
    <property type="entry name" value="RNA METHYLTRANSFERASE"/>
    <property type="match status" value="1"/>
</dbReference>
<accession>A0ABR1C4N5</accession>
<sequence length="1224" mass="137265">MDDSSGTSEKELSRSFFAGLVDKAETEDDVADLITLFGTLNVEELEIALPSFCLLAEKCPPSLRENFMNLAYCSLADSNCSRSGRKAVFACLRVLTRGDENIWSSFFTLSQCLEEPQFHIINPVLPRMDEVLSSVYNGSLSFKWASLIFMRAFAHSNGWVRLWALEKLVCVDPSIMAGNQDFLLAAISEHLNSNDPFWRLPERNNLHSFKTSLKHLFEGILSTQDDAGRGSFVRGIFTAILKISNPSSLFFLSESLMSIQPFPCLHTGDFNTIATLLRKTQQIQHTTLRAVTQFNFVVFFCKMLKQTREASNKIGCLSAFFSRDFPQLFDLFVHVDSVEKLLLAGDNILDSVRLVLLNSCDFERDDFAALLWIRAELSDQKDQLLRGLELELADRLTALEEGVDVGLSPDVVDAVDTLLCILLASSEELSLMDCNLIQLISGYVLLRIAIASGSHAFVVHNVYMGLIRRLKCYMKPFAELALSLISEEVIPCDRHSLLIRVLYDSLDELDCEDSEEMFPKIVAYLGENPLSPIRVKKGVGCTLENDSNKIMSVIQEYRLKLLARYLPSICNDPESLLMECIEQISCSSAYLVAQCYLLISRDLVEKVTRPEILLALVKASLSVANEERKSQNFLPALQHTLGIFFSKSVMSNVDTRSFVMSTCTELLELARLNTPVALYLAKVLVESEQKNLLNFEWATLILSLAVFGPIPKKESRVVNAAYDEIYNFIPSEFDDIHKPFEVVQRTRLNSICVALQFSRKSPLFANHLVDIILTEINSMNQSSSRSFGLSFAHRQNTRAVSLLLLIVDHVSEEAILDKVFTNCVDWITDPCQQFSIKLILEWLLARLALRCETMKRRLVIQERIFATKRIGSVSSWINMIVLMARADADKTSIPQFVELILPWTTAQNFAVRCTAIAAIRLLYDAMNSEDKERCHLIAKIVKFDGEPSGNSQRIIDNLDADFYFGHLHPVKHFDMQTIFVVLPSKTGMPPEELIPNELLQRFNTCSIRSTCEDKQFLDAPSVVYSGLSKSSSCAPEINEDEVADDGINEGGGAPLVQRKIVTKQRCTRDDCSLIVVASLVDKPNNLGGLCRTCEIFGVNTLVIADLVFASDPGFKALSMSAEKKQKMEAVRPEALLAYLENMRKNGYAVIAAEQTTDSVSLHKFKFPKKTVLLLGDEKEGVPVQLLRCVDQTVEIEQLGQTRSLNVHVSAALFIAKYVEQILLS</sequence>
<protein>
    <recommendedName>
        <fullName evidence="3">tRNA/rRNA methyltransferase SpoU type domain-containing protein</fullName>
    </recommendedName>
</protein>
<evidence type="ECO:0000313" key="5">
    <source>
        <dbReference type="Proteomes" id="UP001303046"/>
    </source>
</evidence>
<dbReference type="PANTHER" id="PTHR12029:SF11">
    <property type="entry name" value="METHYLTRANSFERASE TARBP1-RELATED"/>
    <property type="match status" value="1"/>
</dbReference>
<dbReference type="InterPro" id="IPR001537">
    <property type="entry name" value="SpoU_MeTrfase"/>
</dbReference>
<organism evidence="4 5">
    <name type="scientific">Necator americanus</name>
    <name type="common">Human hookworm</name>
    <dbReference type="NCBI Taxonomy" id="51031"/>
    <lineage>
        <taxon>Eukaryota</taxon>
        <taxon>Metazoa</taxon>
        <taxon>Ecdysozoa</taxon>
        <taxon>Nematoda</taxon>
        <taxon>Chromadorea</taxon>
        <taxon>Rhabditida</taxon>
        <taxon>Rhabditina</taxon>
        <taxon>Rhabditomorpha</taxon>
        <taxon>Strongyloidea</taxon>
        <taxon>Ancylostomatidae</taxon>
        <taxon>Bunostominae</taxon>
        <taxon>Necator</taxon>
    </lineage>
</organism>
<dbReference type="CDD" id="cd18091">
    <property type="entry name" value="SpoU-like_TRM3-like"/>
    <property type="match status" value="1"/>
</dbReference>
<dbReference type="InterPro" id="IPR045330">
    <property type="entry name" value="TRM3/TARBP1"/>
</dbReference>
<evidence type="ECO:0000256" key="1">
    <source>
        <dbReference type="ARBA" id="ARBA00022603"/>
    </source>
</evidence>
<evidence type="ECO:0000259" key="3">
    <source>
        <dbReference type="Pfam" id="PF00588"/>
    </source>
</evidence>
<feature type="domain" description="tRNA/rRNA methyltransferase SpoU type" evidence="3">
    <location>
        <begin position="1073"/>
        <end position="1214"/>
    </location>
</feature>
<name>A0ABR1C4N5_NECAM</name>
<comment type="caution">
    <text evidence="4">The sequence shown here is derived from an EMBL/GenBank/DDBJ whole genome shotgun (WGS) entry which is preliminary data.</text>
</comment>
<gene>
    <name evidence="4" type="primary">Necator_chrII.g4424</name>
    <name evidence="4" type="ORF">RB195_016632</name>
</gene>